<proteinExistence type="predicted"/>
<sequence length="55" mass="6698">MMKSITYRKLGQEEIGLDLLDTFHRYQEVKRCWRKEGNQWIFVAGLRRTISRLLL</sequence>
<dbReference type="Proteomes" id="UP000005262">
    <property type="component" value="Chromosome"/>
</dbReference>
<dbReference type="KEGG" id="dmi:Desmer_3342"/>
<gene>
    <name evidence="1" type="ordered locus">Desmer_3342</name>
</gene>
<reference evidence="2" key="2">
    <citation type="submission" date="2012-08" db="EMBL/GenBank/DDBJ databases">
        <title>Finished genome of Desulfosporosinus meridiei DSM 13257.</title>
        <authorList>
            <person name="Huntemann M."/>
            <person name="Wei C.-L."/>
            <person name="Han J."/>
            <person name="Detter J.C."/>
            <person name="Han C."/>
            <person name="Davenport K."/>
            <person name="Daligault H."/>
            <person name="Erkkila T."/>
            <person name="Gu W."/>
            <person name="Munk A.C.C."/>
            <person name="Teshima H."/>
            <person name="Xu Y."/>
            <person name="Chain P."/>
            <person name="Tapia R."/>
            <person name="Chen A."/>
            <person name="Krypides N."/>
            <person name="Mavromatis K."/>
            <person name="Markowitz V."/>
            <person name="Szeto E."/>
            <person name="Ivanova N."/>
            <person name="Mikhailova N."/>
            <person name="Ovchinnikova G."/>
            <person name="Pagani I."/>
            <person name="Pati A."/>
            <person name="Goodwin L."/>
            <person name="Peters L."/>
            <person name="Pitluck S."/>
            <person name="Woyke T."/>
            <person name="Pester M."/>
            <person name="Spring S."/>
            <person name="Ollivier B."/>
            <person name="Rattei T."/>
            <person name="Klenk H.-P."/>
            <person name="Wagner M."/>
            <person name="Loy A."/>
        </authorList>
    </citation>
    <scope>NUCLEOTIDE SEQUENCE [LARGE SCALE GENOMIC DNA]</scope>
    <source>
        <strain evidence="2">ATCC BAA-275 / DSM 13257 / NCIMB 13706 / S10</strain>
    </source>
</reference>
<accession>J7IYJ3</accession>
<dbReference type="HOGENOM" id="CLU_3024710_0_0_9"/>
<name>J7IYJ3_DESMD</name>
<evidence type="ECO:0000313" key="1">
    <source>
        <dbReference type="EMBL" id="AFQ45214.1"/>
    </source>
</evidence>
<protein>
    <submittedName>
        <fullName evidence="1">Uncharacterized protein</fullName>
    </submittedName>
</protein>
<reference evidence="1 2" key="1">
    <citation type="journal article" date="2012" name="J. Bacteriol.">
        <title>Complete genome sequences of Desulfosporosinus orientis DSM765T, Desulfosporosinus youngiae DSM17734T, Desulfosporosinus meridiei DSM13257T, and Desulfosporosinus acidiphilus DSM22704T.</title>
        <authorList>
            <person name="Pester M."/>
            <person name="Brambilla E."/>
            <person name="Alazard D."/>
            <person name="Rattei T."/>
            <person name="Weinmaier T."/>
            <person name="Han J."/>
            <person name="Lucas S."/>
            <person name="Lapidus A."/>
            <person name="Cheng J.F."/>
            <person name="Goodwin L."/>
            <person name="Pitluck S."/>
            <person name="Peters L."/>
            <person name="Ovchinnikova G."/>
            <person name="Teshima H."/>
            <person name="Detter J.C."/>
            <person name="Han C.S."/>
            <person name="Tapia R."/>
            <person name="Land M.L."/>
            <person name="Hauser L."/>
            <person name="Kyrpides N.C."/>
            <person name="Ivanova N.N."/>
            <person name="Pagani I."/>
            <person name="Huntmann M."/>
            <person name="Wei C.L."/>
            <person name="Davenport K.W."/>
            <person name="Daligault H."/>
            <person name="Chain P.S."/>
            <person name="Chen A."/>
            <person name="Mavromatis K."/>
            <person name="Markowitz V."/>
            <person name="Szeto E."/>
            <person name="Mikhailova N."/>
            <person name="Pati A."/>
            <person name="Wagner M."/>
            <person name="Woyke T."/>
            <person name="Ollivier B."/>
            <person name="Klenk H.P."/>
            <person name="Spring S."/>
            <person name="Loy A."/>
        </authorList>
    </citation>
    <scope>NUCLEOTIDE SEQUENCE [LARGE SCALE GENOMIC DNA]</scope>
    <source>
        <strain evidence="2">ATCC BAA-275 / DSM 13257 / NCIMB 13706 / S10</strain>
    </source>
</reference>
<dbReference type="eggNOG" id="COG0456">
    <property type="taxonomic scope" value="Bacteria"/>
</dbReference>
<dbReference type="AlphaFoldDB" id="J7IYJ3"/>
<dbReference type="RefSeq" id="WP_014904123.1">
    <property type="nucleotide sequence ID" value="NC_018515.1"/>
</dbReference>
<evidence type="ECO:0000313" key="2">
    <source>
        <dbReference type="Proteomes" id="UP000005262"/>
    </source>
</evidence>
<organism evidence="1 2">
    <name type="scientific">Desulfosporosinus meridiei (strain ATCC BAA-275 / DSM 13257 / KCTC 12902 / NCIMB 13706 / S10)</name>
    <dbReference type="NCBI Taxonomy" id="768704"/>
    <lineage>
        <taxon>Bacteria</taxon>
        <taxon>Bacillati</taxon>
        <taxon>Bacillota</taxon>
        <taxon>Clostridia</taxon>
        <taxon>Eubacteriales</taxon>
        <taxon>Desulfitobacteriaceae</taxon>
        <taxon>Desulfosporosinus</taxon>
    </lineage>
</organism>
<dbReference type="EMBL" id="CP003629">
    <property type="protein sequence ID" value="AFQ45214.1"/>
    <property type="molecule type" value="Genomic_DNA"/>
</dbReference>
<keyword evidence="2" id="KW-1185">Reference proteome</keyword>